<proteinExistence type="predicted"/>
<dbReference type="GeneID" id="37046343"/>
<keyword evidence="1" id="KW-0732">Signal</keyword>
<dbReference type="GO" id="GO:0030170">
    <property type="term" value="F:pyridoxal phosphate binding"/>
    <property type="evidence" value="ECO:0007669"/>
    <property type="project" value="InterPro"/>
</dbReference>
<feature type="chain" id="PRO_5016312003" description="MOSC domain-containing protein" evidence="1">
    <location>
        <begin position="16"/>
        <end position="525"/>
    </location>
</feature>
<accession>A0A316YQ12</accession>
<dbReference type="Pfam" id="PF03476">
    <property type="entry name" value="MOSC_N"/>
    <property type="match status" value="1"/>
</dbReference>
<dbReference type="EMBL" id="KZ819636">
    <property type="protein sequence ID" value="PWN89835.1"/>
    <property type="molecule type" value="Genomic_DNA"/>
</dbReference>
<evidence type="ECO:0000256" key="1">
    <source>
        <dbReference type="SAM" id="SignalP"/>
    </source>
</evidence>
<gene>
    <name evidence="3" type="ORF">FA10DRAFT_293516</name>
</gene>
<evidence type="ECO:0000259" key="2">
    <source>
        <dbReference type="PROSITE" id="PS51340"/>
    </source>
</evidence>
<sequence length="525" mass="60525">MLLLQLLLLTSSLLGDLIFAGSAFSRPRPRPRPLWKGAFDHLTPGLAAVLDGDPRLKEETVGKVSRLFVYPIKSCRGHEYGPGTSLDILTKGFKYDRHWVIFASREEGGKGEKLSLREDPRLTWINTHIDEEKGVLRIEASKLANVPDLKTLEIPLQPSAKEFESWKKVEVEMWGDSSHGRAVDFRKGAVHKWFQDFLDKAEQKNKAHKEWHQVQLIQHDPSAGLTRKVYEPWKPAHDVNKMKPDEKELYLENKNLAFQDEYQLHITTESSLHRFNEAMVYLLQNREKDKKGLKLLTDEDRENWKDFSTNEKDEMSFKMELFRPNIVIEGDHYAFAEDSWDMMWLGEESQGWQAKIGAISRCKRCGLIYVDPISSFIRLVPMKVLDLFHHRVKKVDEPNAKGAEGACFGMMFRPLRLDGKVTSIEDEAEVDEHEARIALEEKERKGKGILHYGGSSQEEELENEKSEPYEKLGAVAIGDTVRARWRPLSEDDEVFRIHAKETIEELYARAVKEKKARKERASTSS</sequence>
<feature type="signal peptide" evidence="1">
    <location>
        <begin position="1"/>
        <end position="15"/>
    </location>
</feature>
<dbReference type="PANTHER" id="PTHR14237">
    <property type="entry name" value="MOLYBDOPTERIN COFACTOR SULFURASE MOSC"/>
    <property type="match status" value="1"/>
</dbReference>
<dbReference type="PROSITE" id="PS51340">
    <property type="entry name" value="MOSC"/>
    <property type="match status" value="1"/>
</dbReference>
<reference evidence="3 4" key="1">
    <citation type="journal article" date="2018" name="Mol. Biol. Evol.">
        <title>Broad Genomic Sampling Reveals a Smut Pathogenic Ancestry of the Fungal Clade Ustilaginomycotina.</title>
        <authorList>
            <person name="Kijpornyongpan T."/>
            <person name="Mondo S.J."/>
            <person name="Barry K."/>
            <person name="Sandor L."/>
            <person name="Lee J."/>
            <person name="Lipzen A."/>
            <person name="Pangilinan J."/>
            <person name="LaButti K."/>
            <person name="Hainaut M."/>
            <person name="Henrissat B."/>
            <person name="Grigoriev I.V."/>
            <person name="Spatafora J.W."/>
            <person name="Aime M.C."/>
        </authorList>
    </citation>
    <scope>NUCLEOTIDE SEQUENCE [LARGE SCALE GENOMIC DNA]</scope>
    <source>
        <strain evidence="3 4">MCA 4198</strain>
    </source>
</reference>
<dbReference type="GO" id="GO:0003824">
    <property type="term" value="F:catalytic activity"/>
    <property type="evidence" value="ECO:0007669"/>
    <property type="project" value="InterPro"/>
</dbReference>
<dbReference type="OrthoDB" id="17255at2759"/>
<dbReference type="Pfam" id="PF03473">
    <property type="entry name" value="MOSC"/>
    <property type="match status" value="1"/>
</dbReference>
<dbReference type="RefSeq" id="XP_025377033.1">
    <property type="nucleotide sequence ID" value="XM_025524427.1"/>
</dbReference>
<dbReference type="SUPFAM" id="SSF141673">
    <property type="entry name" value="MOSC N-terminal domain-like"/>
    <property type="match status" value="1"/>
</dbReference>
<dbReference type="Proteomes" id="UP000245768">
    <property type="component" value="Unassembled WGS sequence"/>
</dbReference>
<evidence type="ECO:0000313" key="4">
    <source>
        <dbReference type="Proteomes" id="UP000245768"/>
    </source>
</evidence>
<keyword evidence="4" id="KW-1185">Reference proteome</keyword>
<dbReference type="PANTHER" id="PTHR14237:SF19">
    <property type="entry name" value="MITOCHONDRIAL AMIDOXIME REDUCING COMPONENT 1"/>
    <property type="match status" value="1"/>
</dbReference>
<dbReference type="GO" id="GO:0030151">
    <property type="term" value="F:molybdenum ion binding"/>
    <property type="evidence" value="ECO:0007669"/>
    <property type="project" value="InterPro"/>
</dbReference>
<dbReference type="InterPro" id="IPR005303">
    <property type="entry name" value="MOCOS_middle"/>
</dbReference>
<feature type="domain" description="MOSC" evidence="2">
    <location>
        <begin position="237"/>
        <end position="431"/>
    </location>
</feature>
<dbReference type="AlphaFoldDB" id="A0A316YQ12"/>
<evidence type="ECO:0000313" key="3">
    <source>
        <dbReference type="EMBL" id="PWN89835.1"/>
    </source>
</evidence>
<dbReference type="STRING" id="215250.A0A316YQ12"/>
<dbReference type="InParanoid" id="A0A316YQ12"/>
<dbReference type="InterPro" id="IPR005302">
    <property type="entry name" value="MoCF_Sase_C"/>
</dbReference>
<organism evidence="3 4">
    <name type="scientific">Acaromyces ingoldii</name>
    <dbReference type="NCBI Taxonomy" id="215250"/>
    <lineage>
        <taxon>Eukaryota</taxon>
        <taxon>Fungi</taxon>
        <taxon>Dikarya</taxon>
        <taxon>Basidiomycota</taxon>
        <taxon>Ustilaginomycotina</taxon>
        <taxon>Exobasidiomycetes</taxon>
        <taxon>Exobasidiales</taxon>
        <taxon>Cryptobasidiaceae</taxon>
        <taxon>Acaromyces</taxon>
    </lineage>
</organism>
<name>A0A316YQ12_9BASI</name>
<protein>
    <recommendedName>
        <fullName evidence="2">MOSC domain-containing protein</fullName>
    </recommendedName>
</protein>